<dbReference type="EMBL" id="JBHSKX010000004">
    <property type="protein sequence ID" value="MFC5369156.1"/>
    <property type="molecule type" value="Genomic_DNA"/>
</dbReference>
<accession>A0ABD5RH42</accession>
<gene>
    <name evidence="3" type="ORF">ACFPJ5_19695</name>
</gene>
<protein>
    <submittedName>
        <fullName evidence="3">ArsR family transcriptional regulator</fullName>
    </submittedName>
</protein>
<evidence type="ECO:0000313" key="3">
    <source>
        <dbReference type="EMBL" id="MFC5369156.1"/>
    </source>
</evidence>
<evidence type="ECO:0000259" key="1">
    <source>
        <dbReference type="Pfam" id="PF24038"/>
    </source>
</evidence>
<dbReference type="Proteomes" id="UP001596201">
    <property type="component" value="Unassembled WGS sequence"/>
</dbReference>
<evidence type="ECO:0000259" key="2">
    <source>
        <dbReference type="Pfam" id="PF24042"/>
    </source>
</evidence>
<keyword evidence="4" id="KW-1185">Reference proteome</keyword>
<name>A0ABD5RH42_9EURY</name>
<evidence type="ECO:0000313" key="4">
    <source>
        <dbReference type="Proteomes" id="UP001596201"/>
    </source>
</evidence>
<dbReference type="AlphaFoldDB" id="A0ABD5RH42"/>
<organism evidence="3 4">
    <name type="scientific">Salinirubrum litoreum</name>
    <dbReference type="NCBI Taxonomy" id="1126234"/>
    <lineage>
        <taxon>Archaea</taxon>
        <taxon>Methanobacteriati</taxon>
        <taxon>Methanobacteriota</taxon>
        <taxon>Stenosarchaea group</taxon>
        <taxon>Halobacteria</taxon>
        <taxon>Halobacteriales</taxon>
        <taxon>Haloferacaceae</taxon>
        <taxon>Salinirubrum</taxon>
    </lineage>
</organism>
<dbReference type="Pfam" id="PF24042">
    <property type="entry name" value="DUF7351"/>
    <property type="match status" value="1"/>
</dbReference>
<dbReference type="RefSeq" id="WP_227231209.1">
    <property type="nucleotide sequence ID" value="NZ_JAJCVJ010000003.1"/>
</dbReference>
<proteinExistence type="predicted"/>
<reference evidence="3 4" key="1">
    <citation type="journal article" date="2019" name="Int. J. Syst. Evol. Microbiol.">
        <title>The Global Catalogue of Microorganisms (GCM) 10K type strain sequencing project: providing services to taxonomists for standard genome sequencing and annotation.</title>
        <authorList>
            <consortium name="The Broad Institute Genomics Platform"/>
            <consortium name="The Broad Institute Genome Sequencing Center for Infectious Disease"/>
            <person name="Wu L."/>
            <person name="Ma J."/>
        </authorList>
    </citation>
    <scope>NUCLEOTIDE SEQUENCE [LARGE SCALE GENOMIC DNA]</scope>
    <source>
        <strain evidence="3 4">CGMCC 1.12237</strain>
    </source>
</reference>
<dbReference type="InterPro" id="IPR055771">
    <property type="entry name" value="DUF7347"/>
</dbReference>
<feature type="domain" description="DUF7347" evidence="1">
    <location>
        <begin position="42"/>
        <end position="129"/>
    </location>
</feature>
<sequence>MWEARAFTPERMSYQLISCGVVAFYMIERGQSSNTEQAGMSPAEAFAILGDRTRLSIIRVLWMADRFHTYEDIDNSASTMSFSELRTRVDVSDNGRFNYHLSKLVPQFVRKMDGGYRLSGAGKRLARTVATVAGEHDVEIAGEVETECPVCGGAVTATYEDQWLRVACTECAGVFGDAAPEGTLLNAPFPAPGLVGRTPDEALATELYRCMLDLTSMMQGVCPGCASAVTGSLSVCDGHDAASDRMCRDCGTPFVAWGELRCDTCRFVKRLPVELCVMGLAPVIGILYAQGINALAPSLNDLFEFTRTRMTTAVTEDPFGVLVHIGAEDRMTLTLDEHLTVVDTAQ</sequence>
<comment type="caution">
    <text evidence="3">The sequence shown here is derived from an EMBL/GenBank/DDBJ whole genome shotgun (WGS) entry which is preliminary data.</text>
</comment>
<dbReference type="Pfam" id="PF24038">
    <property type="entry name" value="DUF7347"/>
    <property type="match status" value="1"/>
</dbReference>
<dbReference type="InterPro" id="IPR055775">
    <property type="entry name" value="DUF7351"/>
</dbReference>
<feature type="domain" description="DUF7351" evidence="2">
    <location>
        <begin position="146"/>
        <end position="341"/>
    </location>
</feature>